<dbReference type="Proteomes" id="UP000266861">
    <property type="component" value="Unassembled WGS sequence"/>
</dbReference>
<gene>
    <name evidence="1" type="ORF">Glove_209g48</name>
</gene>
<proteinExistence type="predicted"/>
<dbReference type="EMBL" id="PQFF01000196">
    <property type="protein sequence ID" value="RHZ75811.1"/>
    <property type="molecule type" value="Genomic_DNA"/>
</dbReference>
<accession>A0A397IIL3</accession>
<evidence type="ECO:0000313" key="1">
    <source>
        <dbReference type="EMBL" id="RHZ75811.1"/>
    </source>
</evidence>
<keyword evidence="2" id="KW-1185">Reference proteome</keyword>
<name>A0A397IIL3_9GLOM</name>
<comment type="caution">
    <text evidence="1">The sequence shown here is derived from an EMBL/GenBank/DDBJ whole genome shotgun (WGS) entry which is preliminary data.</text>
</comment>
<evidence type="ECO:0000313" key="2">
    <source>
        <dbReference type="Proteomes" id="UP000266861"/>
    </source>
</evidence>
<reference evidence="1 2" key="1">
    <citation type="submission" date="2018-08" db="EMBL/GenBank/DDBJ databases">
        <title>Genome and evolution of the arbuscular mycorrhizal fungus Diversispora epigaea (formerly Glomus versiforme) and its bacterial endosymbionts.</title>
        <authorList>
            <person name="Sun X."/>
            <person name="Fei Z."/>
            <person name="Harrison M."/>
        </authorList>
    </citation>
    <scope>NUCLEOTIDE SEQUENCE [LARGE SCALE GENOMIC DNA]</scope>
    <source>
        <strain evidence="1 2">IT104</strain>
    </source>
</reference>
<sequence length="86" mass="10475">MYENKFVDKTNMEDSIISRVVEFSRAIFQHQESGPNFEDLRMYNHFNYINSCYYRPSYYQSNFLITTTDGEHFSVDEYEVFRVLKK</sequence>
<organism evidence="1 2">
    <name type="scientific">Diversispora epigaea</name>
    <dbReference type="NCBI Taxonomy" id="1348612"/>
    <lineage>
        <taxon>Eukaryota</taxon>
        <taxon>Fungi</taxon>
        <taxon>Fungi incertae sedis</taxon>
        <taxon>Mucoromycota</taxon>
        <taxon>Glomeromycotina</taxon>
        <taxon>Glomeromycetes</taxon>
        <taxon>Diversisporales</taxon>
        <taxon>Diversisporaceae</taxon>
        <taxon>Diversispora</taxon>
    </lineage>
</organism>
<protein>
    <submittedName>
        <fullName evidence="1">Uncharacterized protein</fullName>
    </submittedName>
</protein>
<dbReference type="AlphaFoldDB" id="A0A397IIL3"/>
<dbReference type="OrthoDB" id="2409730at2759"/>